<comment type="subcellular location">
    <subcellularLocation>
        <location evidence="1">Nucleus</location>
    </subcellularLocation>
</comment>
<dbReference type="PROSITE" id="PS50066">
    <property type="entry name" value="MADS_BOX_2"/>
    <property type="match status" value="1"/>
</dbReference>
<evidence type="ECO:0000313" key="7">
    <source>
        <dbReference type="EMBL" id="KAK6804128.1"/>
    </source>
</evidence>
<keyword evidence="3" id="KW-0238">DNA-binding</keyword>
<evidence type="ECO:0000256" key="3">
    <source>
        <dbReference type="ARBA" id="ARBA00023125"/>
    </source>
</evidence>
<feature type="domain" description="MADS-box" evidence="6">
    <location>
        <begin position="1"/>
        <end position="48"/>
    </location>
</feature>
<dbReference type="InterPro" id="IPR036879">
    <property type="entry name" value="TF_MADSbox_sf"/>
</dbReference>
<dbReference type="SUPFAM" id="SSF55455">
    <property type="entry name" value="SRF-like"/>
    <property type="match status" value="1"/>
</dbReference>
<evidence type="ECO:0000256" key="1">
    <source>
        <dbReference type="ARBA" id="ARBA00004123"/>
    </source>
</evidence>
<dbReference type="GO" id="GO:0046983">
    <property type="term" value="F:protein dimerization activity"/>
    <property type="evidence" value="ECO:0007669"/>
    <property type="project" value="InterPro"/>
</dbReference>
<name>A0AAN8U8S6_SOLBU</name>
<proteinExistence type="predicted"/>
<dbReference type="GO" id="GO:0003677">
    <property type="term" value="F:DNA binding"/>
    <property type="evidence" value="ECO:0007669"/>
    <property type="project" value="UniProtKB-KW"/>
</dbReference>
<dbReference type="Proteomes" id="UP001371456">
    <property type="component" value="Unassembled WGS sequence"/>
</dbReference>
<keyword evidence="8" id="KW-1185">Reference proteome</keyword>
<dbReference type="InterPro" id="IPR002100">
    <property type="entry name" value="TF_MADSbox"/>
</dbReference>
<keyword evidence="5" id="KW-0539">Nucleus</keyword>
<evidence type="ECO:0000313" key="8">
    <source>
        <dbReference type="Proteomes" id="UP001371456"/>
    </source>
</evidence>
<dbReference type="Pfam" id="PF00319">
    <property type="entry name" value="SRF-TF"/>
    <property type="match status" value="1"/>
</dbReference>
<protein>
    <recommendedName>
        <fullName evidence="6">MADS-box domain-containing protein</fullName>
    </recommendedName>
</protein>
<dbReference type="PANTHER" id="PTHR48019">
    <property type="entry name" value="SERUM RESPONSE FACTOR HOMOLOG"/>
    <property type="match status" value="1"/>
</dbReference>
<keyword evidence="4" id="KW-0804">Transcription</keyword>
<evidence type="ECO:0000256" key="2">
    <source>
        <dbReference type="ARBA" id="ARBA00023015"/>
    </source>
</evidence>
<sequence>MTRKKVKSDFIENITARKASYQSQKGFLNKAYELNTLCGVELTIVVYSPYHEEPKMFPNHETIINTFTNFKKLPELVQSKNMETQERNTKQRISKIEDKLWKVKEQNKIMELTNQMYKLLNGEHIPTNMHLHDLNDLSYVINQHLKQVHDMIKAKAQEEGSTSNAPQSIARPLVLGGTNFDRPRASLLASVGALASVVPLVAPSAIPGGTNFERPIMASLLVTDVTLISMVSSAAPLMVP</sequence>
<dbReference type="InterPro" id="IPR050142">
    <property type="entry name" value="MADS-box/MEF2_TF"/>
</dbReference>
<dbReference type="EMBL" id="JBANQN010000001">
    <property type="protein sequence ID" value="KAK6804128.1"/>
    <property type="molecule type" value="Genomic_DNA"/>
</dbReference>
<evidence type="ECO:0000259" key="6">
    <source>
        <dbReference type="PROSITE" id="PS50066"/>
    </source>
</evidence>
<dbReference type="AlphaFoldDB" id="A0AAN8U8S6"/>
<evidence type="ECO:0000256" key="4">
    <source>
        <dbReference type="ARBA" id="ARBA00023163"/>
    </source>
</evidence>
<dbReference type="Gene3D" id="3.40.1810.10">
    <property type="entry name" value="Transcription factor, MADS-box"/>
    <property type="match status" value="1"/>
</dbReference>
<comment type="caution">
    <text evidence="7">The sequence shown here is derived from an EMBL/GenBank/DDBJ whole genome shotgun (WGS) entry which is preliminary data.</text>
</comment>
<organism evidence="7 8">
    <name type="scientific">Solanum bulbocastanum</name>
    <name type="common">Wild potato</name>
    <dbReference type="NCBI Taxonomy" id="147425"/>
    <lineage>
        <taxon>Eukaryota</taxon>
        <taxon>Viridiplantae</taxon>
        <taxon>Streptophyta</taxon>
        <taxon>Embryophyta</taxon>
        <taxon>Tracheophyta</taxon>
        <taxon>Spermatophyta</taxon>
        <taxon>Magnoliopsida</taxon>
        <taxon>eudicotyledons</taxon>
        <taxon>Gunneridae</taxon>
        <taxon>Pentapetalae</taxon>
        <taxon>asterids</taxon>
        <taxon>lamiids</taxon>
        <taxon>Solanales</taxon>
        <taxon>Solanaceae</taxon>
        <taxon>Solanoideae</taxon>
        <taxon>Solaneae</taxon>
        <taxon>Solanum</taxon>
    </lineage>
</organism>
<accession>A0AAN8U8S6</accession>
<evidence type="ECO:0000256" key="5">
    <source>
        <dbReference type="ARBA" id="ARBA00023242"/>
    </source>
</evidence>
<gene>
    <name evidence="7" type="ORF">RDI58_001912</name>
</gene>
<keyword evidence="2" id="KW-0805">Transcription regulation</keyword>
<dbReference type="SMART" id="SM00432">
    <property type="entry name" value="MADS"/>
    <property type="match status" value="1"/>
</dbReference>
<dbReference type="GO" id="GO:0005634">
    <property type="term" value="C:nucleus"/>
    <property type="evidence" value="ECO:0007669"/>
    <property type="project" value="UniProtKB-SubCell"/>
</dbReference>
<reference evidence="7 8" key="1">
    <citation type="submission" date="2024-02" db="EMBL/GenBank/DDBJ databases">
        <title>de novo genome assembly of Solanum bulbocastanum strain 11H21.</title>
        <authorList>
            <person name="Hosaka A.J."/>
        </authorList>
    </citation>
    <scope>NUCLEOTIDE SEQUENCE [LARGE SCALE GENOMIC DNA]</scope>
    <source>
        <tissue evidence="7">Young leaves</tissue>
    </source>
</reference>